<feature type="transmembrane region" description="Helical" evidence="10">
    <location>
        <begin position="85"/>
        <end position="108"/>
    </location>
</feature>
<dbReference type="GeneTree" id="ENSGT00510000047648"/>
<dbReference type="PANTHER" id="PTHR15858:SF0">
    <property type="entry name" value="IMMEDIATE EARLY RESPONSE 3-INTERACTING PROTEIN 1"/>
    <property type="match status" value="1"/>
</dbReference>
<evidence type="ECO:0000256" key="8">
    <source>
        <dbReference type="ARBA" id="ARBA00024203"/>
    </source>
</evidence>
<comment type="function">
    <text evidence="9">Regulator of endoplasmic reticulum secretion that acts as a key determinant of brain size. Required for secretion of extracellular matrix proteins. Required for correct brain development by depositing sufficient extracellular matrix proteins for tissue integrity and the proliferation of neural progenitors. Acts as a regulator of the unfolded protein response (UPR).</text>
</comment>
<comment type="similarity">
    <text evidence="8">Belongs to the YOS1 family.</text>
</comment>
<dbReference type="InterPro" id="IPR013880">
    <property type="entry name" value="Yos1"/>
</dbReference>
<evidence type="ECO:0000313" key="11">
    <source>
        <dbReference type="Ensembl" id="ENSMMNP00015001870.1"/>
    </source>
</evidence>
<reference evidence="11" key="1">
    <citation type="submission" date="2025-08" db="UniProtKB">
        <authorList>
            <consortium name="Ensembl"/>
        </authorList>
    </citation>
    <scope>IDENTIFICATION</scope>
</reference>
<protein>
    <recommendedName>
        <fullName evidence="2">Immediate early response 3-interacting protein 1</fullName>
    </recommendedName>
</protein>
<evidence type="ECO:0000313" key="12">
    <source>
        <dbReference type="Proteomes" id="UP000694561"/>
    </source>
</evidence>
<evidence type="ECO:0000256" key="5">
    <source>
        <dbReference type="ARBA" id="ARBA00022927"/>
    </source>
</evidence>
<dbReference type="GO" id="GO:0006888">
    <property type="term" value="P:endoplasmic reticulum to Golgi vesicle-mediated transport"/>
    <property type="evidence" value="ECO:0007669"/>
    <property type="project" value="TreeGrafter"/>
</dbReference>
<dbReference type="Ensembl" id="ENSMMNT00015002063.1">
    <property type="protein sequence ID" value="ENSMMNP00015001870.1"/>
    <property type="gene ID" value="ENSMMNG00015001451.1"/>
</dbReference>
<dbReference type="GO" id="GO:0030134">
    <property type="term" value="C:COPII-coated ER to Golgi transport vesicle"/>
    <property type="evidence" value="ECO:0007669"/>
    <property type="project" value="TreeGrafter"/>
</dbReference>
<sequence>MYFTFTTPQFGPATIQGFSTSGCCIGQRSSTGLADVSVGRVLVRWERSFSERVLGLVGCRKKRRPWWRHVPCRGGKGIGWASGRLAMAFTLYSLLQAALLCVNAIAVLHEERFLKNIGWGTDQGIGGFGEEPGIKSQLMNLIRSVRTVMRVPLIIVNSIAIILLLLFG</sequence>
<reference evidence="11" key="2">
    <citation type="submission" date="2025-09" db="UniProtKB">
        <authorList>
            <consortium name="Ensembl"/>
        </authorList>
    </citation>
    <scope>IDENTIFICATION</scope>
</reference>
<keyword evidence="7 10" id="KW-0472">Membrane</keyword>
<evidence type="ECO:0000256" key="9">
    <source>
        <dbReference type="ARBA" id="ARBA00045999"/>
    </source>
</evidence>
<keyword evidence="3" id="KW-0813">Transport</keyword>
<dbReference type="AlphaFoldDB" id="A0A8C6ALU3"/>
<dbReference type="PANTHER" id="PTHR15858">
    <property type="entry name" value="IMMEDIATE EARLY RESPONSE 3-INTERACTING PROTEIN 1"/>
    <property type="match status" value="1"/>
</dbReference>
<evidence type="ECO:0000256" key="4">
    <source>
        <dbReference type="ARBA" id="ARBA00022692"/>
    </source>
</evidence>
<evidence type="ECO:0000256" key="10">
    <source>
        <dbReference type="SAM" id="Phobius"/>
    </source>
</evidence>
<accession>A0A8C6ALU3</accession>
<evidence type="ECO:0000256" key="1">
    <source>
        <dbReference type="ARBA" id="ARBA00004370"/>
    </source>
</evidence>
<keyword evidence="5" id="KW-0653">Protein transport</keyword>
<evidence type="ECO:0000256" key="2">
    <source>
        <dbReference type="ARBA" id="ARBA00016434"/>
    </source>
</evidence>
<dbReference type="Pfam" id="PF08571">
    <property type="entry name" value="Yos1"/>
    <property type="match status" value="1"/>
</dbReference>
<dbReference type="GO" id="GO:0005789">
    <property type="term" value="C:endoplasmic reticulum membrane"/>
    <property type="evidence" value="ECO:0007669"/>
    <property type="project" value="TreeGrafter"/>
</dbReference>
<comment type="subcellular location">
    <subcellularLocation>
        <location evidence="1">Membrane</location>
    </subcellularLocation>
</comment>
<proteinExistence type="inferred from homology"/>
<dbReference type="Proteomes" id="UP000694561">
    <property type="component" value="Unplaced"/>
</dbReference>
<evidence type="ECO:0000256" key="3">
    <source>
        <dbReference type="ARBA" id="ARBA00022448"/>
    </source>
</evidence>
<organism evidence="11 12">
    <name type="scientific">Monodon monoceros</name>
    <name type="common">Narwhal</name>
    <name type="synonym">Ceratodon monodon</name>
    <dbReference type="NCBI Taxonomy" id="40151"/>
    <lineage>
        <taxon>Eukaryota</taxon>
        <taxon>Metazoa</taxon>
        <taxon>Chordata</taxon>
        <taxon>Craniata</taxon>
        <taxon>Vertebrata</taxon>
        <taxon>Euteleostomi</taxon>
        <taxon>Mammalia</taxon>
        <taxon>Eutheria</taxon>
        <taxon>Laurasiatheria</taxon>
        <taxon>Artiodactyla</taxon>
        <taxon>Whippomorpha</taxon>
        <taxon>Cetacea</taxon>
        <taxon>Odontoceti</taxon>
        <taxon>Monodontidae</taxon>
        <taxon>Monodon</taxon>
    </lineage>
</organism>
<gene>
    <name evidence="11" type="primary">IER3IP1</name>
</gene>
<evidence type="ECO:0000256" key="7">
    <source>
        <dbReference type="ARBA" id="ARBA00023136"/>
    </source>
</evidence>
<name>A0A8C6ALU3_MONMO</name>
<dbReference type="GO" id="GO:0015031">
    <property type="term" value="P:protein transport"/>
    <property type="evidence" value="ECO:0007669"/>
    <property type="project" value="UniProtKB-KW"/>
</dbReference>
<keyword evidence="6 10" id="KW-1133">Transmembrane helix</keyword>
<keyword evidence="4 10" id="KW-0812">Transmembrane</keyword>
<keyword evidence="12" id="KW-1185">Reference proteome</keyword>
<dbReference type="GO" id="GO:0000139">
    <property type="term" value="C:Golgi membrane"/>
    <property type="evidence" value="ECO:0007669"/>
    <property type="project" value="TreeGrafter"/>
</dbReference>
<feature type="transmembrane region" description="Helical" evidence="10">
    <location>
        <begin position="147"/>
        <end position="167"/>
    </location>
</feature>
<evidence type="ECO:0000256" key="6">
    <source>
        <dbReference type="ARBA" id="ARBA00022989"/>
    </source>
</evidence>